<evidence type="ECO:0000256" key="5">
    <source>
        <dbReference type="ARBA" id="ARBA00022692"/>
    </source>
</evidence>
<feature type="transmembrane region" description="Helical" evidence="9">
    <location>
        <begin position="21"/>
        <end position="48"/>
    </location>
</feature>
<evidence type="ECO:0000256" key="6">
    <source>
        <dbReference type="ARBA" id="ARBA00022989"/>
    </source>
</evidence>
<feature type="transmembrane region" description="Helical" evidence="9">
    <location>
        <begin position="54"/>
        <end position="76"/>
    </location>
</feature>
<dbReference type="GO" id="GO:0005886">
    <property type="term" value="C:plasma membrane"/>
    <property type="evidence" value="ECO:0007669"/>
    <property type="project" value="UniProtKB-SubCell"/>
</dbReference>
<dbReference type="EMBL" id="JAICBX010000002">
    <property type="protein sequence ID" value="MBW8637181.1"/>
    <property type="molecule type" value="Genomic_DNA"/>
</dbReference>
<feature type="transmembrane region" description="Helical" evidence="9">
    <location>
        <begin position="137"/>
        <end position="156"/>
    </location>
</feature>
<organism evidence="11 12">
    <name type="scientific">Flavimaribacter sediminis</name>
    <dbReference type="NCBI Taxonomy" id="2865987"/>
    <lineage>
        <taxon>Bacteria</taxon>
        <taxon>Pseudomonadati</taxon>
        <taxon>Pseudomonadota</taxon>
        <taxon>Alphaproteobacteria</taxon>
        <taxon>Hyphomicrobiales</taxon>
        <taxon>Rhizobiaceae</taxon>
        <taxon>Flavimaribacter</taxon>
    </lineage>
</organism>
<dbReference type="RefSeq" id="WP_220227914.1">
    <property type="nucleotide sequence ID" value="NZ_JAICBX010000002.1"/>
</dbReference>
<dbReference type="AlphaFoldDB" id="A0AAE2ZJ55"/>
<evidence type="ECO:0000256" key="8">
    <source>
        <dbReference type="ARBA" id="ARBA00038436"/>
    </source>
</evidence>
<reference evidence="11" key="1">
    <citation type="submission" date="2021-08" db="EMBL/GenBank/DDBJ databases">
        <title>Hoeflea bacterium WL0058 sp. nov., isolated from the sediment.</title>
        <authorList>
            <person name="Wang L."/>
            <person name="Zhang D."/>
        </authorList>
    </citation>
    <scope>NUCLEOTIDE SEQUENCE</scope>
    <source>
        <strain evidence="11">WL0058</strain>
    </source>
</reference>
<keyword evidence="7 9" id="KW-0472">Membrane</keyword>
<evidence type="ECO:0000256" key="7">
    <source>
        <dbReference type="ARBA" id="ARBA00023136"/>
    </source>
</evidence>
<comment type="subunit">
    <text evidence="9">The complex comprises the extracytoplasmic solute receptor protein and the two transmembrane proteins.</text>
</comment>
<dbReference type="GO" id="GO:0022857">
    <property type="term" value="F:transmembrane transporter activity"/>
    <property type="evidence" value="ECO:0007669"/>
    <property type="project" value="UniProtKB-UniRule"/>
</dbReference>
<evidence type="ECO:0000313" key="11">
    <source>
        <dbReference type="EMBL" id="MBW8637181.1"/>
    </source>
</evidence>
<dbReference type="PANTHER" id="PTHR35011:SF2">
    <property type="entry name" value="2,3-DIKETO-L-GULONATE TRAP TRANSPORTER SMALL PERMEASE PROTEIN YIAM"/>
    <property type="match status" value="1"/>
</dbReference>
<comment type="subcellular location">
    <subcellularLocation>
        <location evidence="1 9">Cell inner membrane</location>
        <topology evidence="1 9">Multi-pass membrane protein</topology>
    </subcellularLocation>
</comment>
<feature type="transmembrane region" description="Helical" evidence="9">
    <location>
        <begin position="97"/>
        <end position="117"/>
    </location>
</feature>
<accession>A0AAE2ZJ55</accession>
<keyword evidence="5 9" id="KW-0812">Transmembrane</keyword>
<keyword evidence="4 9" id="KW-0997">Cell inner membrane</keyword>
<comment type="similarity">
    <text evidence="8 9">Belongs to the TRAP transporter small permease family.</text>
</comment>
<keyword evidence="12" id="KW-1185">Reference proteome</keyword>
<evidence type="ECO:0000256" key="2">
    <source>
        <dbReference type="ARBA" id="ARBA00022448"/>
    </source>
</evidence>
<evidence type="ECO:0000259" key="10">
    <source>
        <dbReference type="Pfam" id="PF04290"/>
    </source>
</evidence>
<dbReference type="InterPro" id="IPR055348">
    <property type="entry name" value="DctQ"/>
</dbReference>
<sequence length="171" mass="18658">MASRSANGRMTTARLADGVIHMFESAVCIASLAAIVVLVLVQVFYRYILSSGILWLNEVVINLMILLVLVGAALATRHAVHTDLRMLLDNTPPRIAAILRVIGVVATIGFLVAMIWSSTTYAWESRRLTATMTGMPLWLVYGIMPFGGVLILYEFLAKLFGGSFGRSIEPS</sequence>
<dbReference type="InterPro" id="IPR007387">
    <property type="entry name" value="TRAP_DctQ"/>
</dbReference>
<evidence type="ECO:0000256" key="3">
    <source>
        <dbReference type="ARBA" id="ARBA00022475"/>
    </source>
</evidence>
<evidence type="ECO:0000313" key="12">
    <source>
        <dbReference type="Proteomes" id="UP001196509"/>
    </source>
</evidence>
<comment type="caution">
    <text evidence="11">The sequence shown here is derived from an EMBL/GenBank/DDBJ whole genome shotgun (WGS) entry which is preliminary data.</text>
</comment>
<evidence type="ECO:0000256" key="1">
    <source>
        <dbReference type="ARBA" id="ARBA00004429"/>
    </source>
</evidence>
<dbReference type="Pfam" id="PF04290">
    <property type="entry name" value="DctQ"/>
    <property type="match status" value="1"/>
</dbReference>
<evidence type="ECO:0000256" key="4">
    <source>
        <dbReference type="ARBA" id="ARBA00022519"/>
    </source>
</evidence>
<keyword evidence="3" id="KW-1003">Cell membrane</keyword>
<keyword evidence="6 9" id="KW-1133">Transmembrane helix</keyword>
<feature type="domain" description="Tripartite ATP-independent periplasmic transporters DctQ component" evidence="10">
    <location>
        <begin position="35"/>
        <end position="160"/>
    </location>
</feature>
<dbReference type="PANTHER" id="PTHR35011">
    <property type="entry name" value="2,3-DIKETO-L-GULONATE TRAP TRANSPORTER SMALL PERMEASE PROTEIN YIAM"/>
    <property type="match status" value="1"/>
</dbReference>
<protein>
    <recommendedName>
        <fullName evidence="9">TRAP transporter small permease protein</fullName>
    </recommendedName>
</protein>
<keyword evidence="2 9" id="KW-0813">Transport</keyword>
<name>A0AAE2ZJ55_9HYPH</name>
<dbReference type="GO" id="GO:0015740">
    <property type="term" value="P:C4-dicarboxylate transport"/>
    <property type="evidence" value="ECO:0007669"/>
    <property type="project" value="TreeGrafter"/>
</dbReference>
<gene>
    <name evidence="11" type="ORF">K1W69_08280</name>
</gene>
<proteinExistence type="inferred from homology"/>
<evidence type="ECO:0000256" key="9">
    <source>
        <dbReference type="RuleBase" id="RU369079"/>
    </source>
</evidence>
<comment type="function">
    <text evidence="9">Part of the tripartite ATP-independent periplasmic (TRAP) transport system.</text>
</comment>
<dbReference type="Proteomes" id="UP001196509">
    <property type="component" value="Unassembled WGS sequence"/>
</dbReference>